<dbReference type="GO" id="GO:0016616">
    <property type="term" value="F:oxidoreductase activity, acting on the CH-OH group of donors, NAD or NADP as acceptor"/>
    <property type="evidence" value="ECO:0007669"/>
    <property type="project" value="TreeGrafter"/>
</dbReference>
<dbReference type="Gene3D" id="3.40.50.720">
    <property type="entry name" value="NAD(P)-binding Rossmann-like Domain"/>
    <property type="match status" value="1"/>
</dbReference>
<evidence type="ECO:0000313" key="4">
    <source>
        <dbReference type="EMBL" id="KAK6210083.1"/>
    </source>
</evidence>
<comment type="similarity">
    <text evidence="2">Belongs to the NAD(P)-dependent epimerase/dehydratase family. Dihydroflavonol-4-reductase subfamily.</text>
</comment>
<dbReference type="PANTHER" id="PTHR10366">
    <property type="entry name" value="NAD DEPENDENT EPIMERASE/DEHYDRATASE"/>
    <property type="match status" value="1"/>
</dbReference>
<dbReference type="InterPro" id="IPR036291">
    <property type="entry name" value="NAD(P)-bd_dom_sf"/>
</dbReference>
<evidence type="ECO:0000313" key="5">
    <source>
        <dbReference type="Proteomes" id="UP001327957"/>
    </source>
</evidence>
<reference evidence="4 5" key="1">
    <citation type="submission" date="2023-04" db="EMBL/GenBank/DDBJ databases">
        <title>Colletotrichum tabacum stain YC1 causing leaf anthracnose on Nicotiana tabacum(L.) cv.</title>
        <authorList>
            <person name="Ji Z."/>
            <person name="Wang M."/>
            <person name="Zhang J."/>
            <person name="Wang N."/>
            <person name="Zhou Z."/>
        </authorList>
    </citation>
    <scope>NUCLEOTIDE SEQUENCE [LARGE SCALE GENOMIC DNA]</scope>
    <source>
        <strain evidence="4 5">YC1</strain>
    </source>
</reference>
<dbReference type="Proteomes" id="UP001327957">
    <property type="component" value="Unassembled WGS sequence"/>
</dbReference>
<proteinExistence type="inferred from homology"/>
<gene>
    <name evidence="4" type="ORF">QIS74_11667</name>
</gene>
<evidence type="ECO:0000256" key="1">
    <source>
        <dbReference type="ARBA" id="ARBA00023002"/>
    </source>
</evidence>
<evidence type="ECO:0000259" key="3">
    <source>
        <dbReference type="Pfam" id="PF01370"/>
    </source>
</evidence>
<organism evidence="4 5">
    <name type="scientific">Colletotrichum tabaci</name>
    <dbReference type="NCBI Taxonomy" id="1209068"/>
    <lineage>
        <taxon>Eukaryota</taxon>
        <taxon>Fungi</taxon>
        <taxon>Dikarya</taxon>
        <taxon>Ascomycota</taxon>
        <taxon>Pezizomycotina</taxon>
        <taxon>Sordariomycetes</taxon>
        <taxon>Hypocreomycetidae</taxon>
        <taxon>Glomerellales</taxon>
        <taxon>Glomerellaceae</taxon>
        <taxon>Colletotrichum</taxon>
        <taxon>Colletotrichum destructivum species complex</taxon>
    </lineage>
</organism>
<dbReference type="SUPFAM" id="SSF51735">
    <property type="entry name" value="NAD(P)-binding Rossmann-fold domains"/>
    <property type="match status" value="1"/>
</dbReference>
<dbReference type="PANTHER" id="PTHR10366:SF564">
    <property type="entry name" value="STEROL-4-ALPHA-CARBOXYLATE 3-DEHYDROGENASE, DECARBOXYLATING"/>
    <property type="match status" value="1"/>
</dbReference>
<accession>A0AAV9SZ81</accession>
<keyword evidence="1" id="KW-0560">Oxidoreductase</keyword>
<evidence type="ECO:0000256" key="2">
    <source>
        <dbReference type="ARBA" id="ARBA00023445"/>
    </source>
</evidence>
<dbReference type="InterPro" id="IPR001509">
    <property type="entry name" value="Epimerase_deHydtase"/>
</dbReference>
<sequence>MASSDTETAAVILPGSTILVTGANGYLGCRLSNTLTERGYRVRGVYGTEGQFDLFEVPDLTKQGAFDDAVKGCAGFVHLAVDNGFSPDPTVVVDGSVALTIRALEAAASEPGLRRFVLTSSYITACQCHMNEAYDVTQASWNDDYIVFCPDGADGLREEAQDGQRGAEEAWKALRFEHPMIAVELGHDRQSLLYASTVNRESFLEEWPSETFIVDAGEQRPAGAVFPELRPPCLMELRFLPNTG</sequence>
<keyword evidence="5" id="KW-1185">Reference proteome</keyword>
<dbReference type="EMBL" id="JASAOK010000047">
    <property type="protein sequence ID" value="KAK6210083.1"/>
    <property type="molecule type" value="Genomic_DNA"/>
</dbReference>
<feature type="domain" description="NAD-dependent epimerase/dehydratase" evidence="3">
    <location>
        <begin position="18"/>
        <end position="121"/>
    </location>
</feature>
<comment type="caution">
    <text evidence="4">The sequence shown here is derived from an EMBL/GenBank/DDBJ whole genome shotgun (WGS) entry which is preliminary data.</text>
</comment>
<name>A0AAV9SZ81_9PEZI</name>
<protein>
    <recommendedName>
        <fullName evidence="3">NAD-dependent epimerase/dehydratase domain-containing protein</fullName>
    </recommendedName>
</protein>
<dbReference type="InterPro" id="IPR050425">
    <property type="entry name" value="NAD(P)_dehydrat-like"/>
</dbReference>
<dbReference type="AlphaFoldDB" id="A0AAV9SZ81"/>
<dbReference type="Pfam" id="PF01370">
    <property type="entry name" value="Epimerase"/>
    <property type="match status" value="1"/>
</dbReference>